<comment type="caution">
    <text evidence="3">The sequence shown here is derived from an EMBL/GenBank/DDBJ whole genome shotgun (WGS) entry which is preliminary data.</text>
</comment>
<accession>A0A939LPW1</accession>
<dbReference type="Proteomes" id="UP000664209">
    <property type="component" value="Unassembled WGS sequence"/>
</dbReference>
<protein>
    <submittedName>
        <fullName evidence="3">Uncharacterized protein</fullName>
    </submittedName>
</protein>
<gene>
    <name evidence="3" type="ORF">J4G33_10140</name>
</gene>
<dbReference type="AlphaFoldDB" id="A0A939LPW1"/>
<keyword evidence="1" id="KW-0175">Coiled coil</keyword>
<dbReference type="RefSeq" id="WP_208055844.1">
    <property type="nucleotide sequence ID" value="NZ_JAGEMK010000004.1"/>
</dbReference>
<evidence type="ECO:0000313" key="4">
    <source>
        <dbReference type="Proteomes" id="UP000664209"/>
    </source>
</evidence>
<reference evidence="3" key="1">
    <citation type="submission" date="2021-03" db="EMBL/GenBank/DDBJ databases">
        <title>Actinotalea soli sp. nov., isolated from soil.</title>
        <authorList>
            <person name="Ping W."/>
            <person name="Zhang J."/>
        </authorList>
    </citation>
    <scope>NUCLEOTIDE SEQUENCE</scope>
    <source>
        <strain evidence="3">BY-33</strain>
    </source>
</reference>
<organism evidence="3 4">
    <name type="scientific">Actinotalea soli</name>
    <dbReference type="NCBI Taxonomy" id="2819234"/>
    <lineage>
        <taxon>Bacteria</taxon>
        <taxon>Bacillati</taxon>
        <taxon>Actinomycetota</taxon>
        <taxon>Actinomycetes</taxon>
        <taxon>Micrococcales</taxon>
        <taxon>Cellulomonadaceae</taxon>
        <taxon>Actinotalea</taxon>
    </lineage>
</organism>
<evidence type="ECO:0000256" key="1">
    <source>
        <dbReference type="SAM" id="Coils"/>
    </source>
</evidence>
<dbReference type="EMBL" id="JAGEMK010000004">
    <property type="protein sequence ID" value="MBO1752161.1"/>
    <property type="molecule type" value="Genomic_DNA"/>
</dbReference>
<feature type="coiled-coil region" evidence="1">
    <location>
        <begin position="50"/>
        <end position="77"/>
    </location>
</feature>
<proteinExistence type="predicted"/>
<name>A0A939LPW1_9CELL</name>
<sequence>MADVDEAQAVILGAQIAGVVAVTVAMAGIVGQGLLEWRRRKHEALLAAEQRKHELAVARANQDHARAEKRYDDLKSAYVRFAAEMRRVVLRAEGFELDQYLRGDDYTPEPDPWDTEVEAEQALADLRLLVDDQLYGAGRDWLDHYYMRYWRPDPRCATPDVEGAEARFIAEAKRLLGLVS</sequence>
<evidence type="ECO:0000256" key="2">
    <source>
        <dbReference type="SAM" id="Phobius"/>
    </source>
</evidence>
<keyword evidence="2" id="KW-0472">Membrane</keyword>
<evidence type="ECO:0000313" key="3">
    <source>
        <dbReference type="EMBL" id="MBO1752161.1"/>
    </source>
</evidence>
<keyword evidence="2" id="KW-1133">Transmembrane helix</keyword>
<keyword evidence="2" id="KW-0812">Transmembrane</keyword>
<keyword evidence="4" id="KW-1185">Reference proteome</keyword>
<feature type="transmembrane region" description="Helical" evidence="2">
    <location>
        <begin position="12"/>
        <end position="35"/>
    </location>
</feature>